<evidence type="ECO:0000256" key="1">
    <source>
        <dbReference type="ARBA" id="ARBA00001946"/>
    </source>
</evidence>
<dbReference type="NCBIfam" id="TIGR00229">
    <property type="entry name" value="sensory_box"/>
    <property type="match status" value="3"/>
</dbReference>
<accession>A0A1H1QWK5</accession>
<dbReference type="InterPro" id="IPR001610">
    <property type="entry name" value="PAC"/>
</dbReference>
<evidence type="ECO:0000313" key="12">
    <source>
        <dbReference type="Proteomes" id="UP000243413"/>
    </source>
</evidence>
<comment type="subcellular location">
    <subcellularLocation>
        <location evidence="2">Cell inner membrane</location>
    </subcellularLocation>
</comment>
<feature type="domain" description="PAC" evidence="8">
    <location>
        <begin position="808"/>
        <end position="860"/>
    </location>
</feature>
<sequence length="1293" mass="146481">MIILNNNNSESQWPAEDGAVGSSAQSQSVRVGYFLIAAAGVLVLALLGWQSWNDYLALKRQHQIQVEESIWLTADQMALNLAVTSTALRRVLDYQSPEPGAGSLQVVQDLLPGVLNVREMSLDRPGAQPPAAWQQTARRLALGGESFGLDSDLEQNQLFWTLASERAGRYWVLTLDGRALASLVSSRGAQGYVWLLEDAGRSRVLARQLEGRLVYSGNAPMSAQERERVVVSAPVQGTLWQVRGLVDADYYHRQLGPLLLKRMLLLFGSLLVLLVVLWLLLRQTRSNQQLRARTAQSFRHMQDSERRYLDVFRGVDMALCLADLSDLKSFIMRNGLHDKAALDQWLADNPQRHGELLATINLLEANQVTLDLLQVASLERLTILLRGEQQVRVGGARYRLILALVNGDARVELETPVQGADGELRYLWMVMRLPRDIDELHSVTLSITDLTERRRMELAMREREQFWASVVRSVPDLVYIRDIHKMGADQFFFSNRSLATLLGYSAEEEEAMGDSYRNRLLHPDDLEYMEVNRRLQLILSDNRVLEWRVRWRHKDNGWRWFSIRSRVFRRAADGSVEMVIGFVRDAHAQTLERQHIQRSEARYRLMAENISDIIWSTDSEFHTDFISPSAQHVLGYSADYLLQHGSDEIIVGDRYVEFMRDIARELRPQVYNAEKARALRKRGFHRQIVSDAIKADGRKCPLETRVSLMWNEQGRFLGLLGVARDITEQRRTENRLRMAATVFENTTGAVLVTDPAGYIVQVNENFTRITGYRSDEIIDQLPVVLTARLHEEAFYREVMMALEQQGRWEGEIWQQRKDGEAFPSWAGITAVQDGDGDLVSYVCFFVDISERKASEARIQSLAYYDVLTGLPNRTLFQDRLQAALQLAARRSEWVAVLFLDLDRFKPINDSLGHAAGDTVLKDVARRLRRCVRESDTVARMGGDEFTILLAGLSDHDAALSACMHVAEKVLLALGPAFVLQEREFFVSASIGIALSPLDGAESSMLLKNADTAMYHAKAMGKDTFQFYQSEMNARALERLGLENDLRHAVNERAFHLVYQPQFSCGNGRLTGAEVLLRWNDPERGAVSPADFIPIAEELGLIRVLGEWVLDQACKQLAQWRMSGYTMPRLAVNLSAMQFDDGQLVEQISGTLERYGLPPQVLELELTESILLRNLEQTMSTLNRLKDKGVHIAIDDFGTGYSALNYLKDFPIDTLKIDRGFIHAMQPETRDARLAEAIVAMGRSLQLRVIAEGIETEEQYCLVGSFGCDEVQGFHLGRPVEAGAFEQRWLRAIE</sequence>
<feature type="domain" description="PAS" evidence="7">
    <location>
        <begin position="599"/>
        <end position="642"/>
    </location>
</feature>
<dbReference type="FunFam" id="3.20.20.450:FF:000001">
    <property type="entry name" value="Cyclic di-GMP phosphodiesterase yahA"/>
    <property type="match status" value="1"/>
</dbReference>
<dbReference type="SUPFAM" id="SSF141868">
    <property type="entry name" value="EAL domain-like"/>
    <property type="match status" value="1"/>
</dbReference>
<dbReference type="InterPro" id="IPR001633">
    <property type="entry name" value="EAL_dom"/>
</dbReference>
<dbReference type="Gene3D" id="3.20.20.450">
    <property type="entry name" value="EAL domain"/>
    <property type="match status" value="1"/>
</dbReference>
<evidence type="ECO:0000259" key="9">
    <source>
        <dbReference type="PROSITE" id="PS50883"/>
    </source>
</evidence>
<feature type="domain" description="PAS" evidence="7">
    <location>
        <begin position="735"/>
        <end position="792"/>
    </location>
</feature>
<dbReference type="GO" id="GO:0071732">
    <property type="term" value="P:cellular response to nitric oxide"/>
    <property type="evidence" value="ECO:0007669"/>
    <property type="project" value="UniProtKB-ARBA"/>
</dbReference>
<dbReference type="SMART" id="SM00267">
    <property type="entry name" value="GGDEF"/>
    <property type="match status" value="1"/>
</dbReference>
<evidence type="ECO:0000256" key="6">
    <source>
        <dbReference type="SAM" id="Phobius"/>
    </source>
</evidence>
<feature type="domain" description="PAC" evidence="8">
    <location>
        <begin position="682"/>
        <end position="738"/>
    </location>
</feature>
<dbReference type="InterPro" id="IPR013655">
    <property type="entry name" value="PAS_fold_3"/>
</dbReference>
<organism evidence="11 12">
    <name type="scientific">Halopseudomonas sabulinigri</name>
    <dbReference type="NCBI Taxonomy" id="472181"/>
    <lineage>
        <taxon>Bacteria</taxon>
        <taxon>Pseudomonadati</taxon>
        <taxon>Pseudomonadota</taxon>
        <taxon>Gammaproteobacteria</taxon>
        <taxon>Pseudomonadales</taxon>
        <taxon>Pseudomonadaceae</taxon>
        <taxon>Halopseudomonas</taxon>
    </lineage>
</organism>
<evidence type="ECO:0000259" key="7">
    <source>
        <dbReference type="PROSITE" id="PS50112"/>
    </source>
</evidence>
<dbReference type="CDD" id="cd00130">
    <property type="entry name" value="PAS"/>
    <property type="match status" value="3"/>
</dbReference>
<dbReference type="Pfam" id="PF08447">
    <property type="entry name" value="PAS_3"/>
    <property type="match status" value="1"/>
</dbReference>
<dbReference type="Pfam" id="PF00563">
    <property type="entry name" value="EAL"/>
    <property type="match status" value="1"/>
</dbReference>
<evidence type="ECO:0000259" key="8">
    <source>
        <dbReference type="PROSITE" id="PS50113"/>
    </source>
</evidence>
<evidence type="ECO:0000313" key="11">
    <source>
        <dbReference type="EMBL" id="SDS27878.1"/>
    </source>
</evidence>
<evidence type="ECO:0000256" key="2">
    <source>
        <dbReference type="ARBA" id="ARBA00004533"/>
    </source>
</evidence>
<dbReference type="FunFam" id="3.30.70.270:FF:000001">
    <property type="entry name" value="Diguanylate cyclase domain protein"/>
    <property type="match status" value="1"/>
</dbReference>
<dbReference type="Pfam" id="PF00990">
    <property type="entry name" value="GGDEF"/>
    <property type="match status" value="1"/>
</dbReference>
<dbReference type="SMART" id="SM00091">
    <property type="entry name" value="PAS"/>
    <property type="match status" value="3"/>
</dbReference>
<comment type="cofactor">
    <cofactor evidence="1">
        <name>Mg(2+)</name>
        <dbReference type="ChEBI" id="CHEBI:18420"/>
    </cofactor>
</comment>
<dbReference type="InterPro" id="IPR035965">
    <property type="entry name" value="PAS-like_dom_sf"/>
</dbReference>
<evidence type="ECO:0000256" key="3">
    <source>
        <dbReference type="ARBA" id="ARBA00012282"/>
    </source>
</evidence>
<keyword evidence="4" id="KW-0973">c-di-GMP</keyword>
<dbReference type="InterPro" id="IPR000160">
    <property type="entry name" value="GGDEF_dom"/>
</dbReference>
<dbReference type="InterPro" id="IPR000014">
    <property type="entry name" value="PAS"/>
</dbReference>
<reference evidence="12" key="1">
    <citation type="submission" date="2016-10" db="EMBL/GenBank/DDBJ databases">
        <authorList>
            <person name="Varghese N."/>
            <person name="Submissions S."/>
        </authorList>
    </citation>
    <scope>NUCLEOTIDE SEQUENCE [LARGE SCALE GENOMIC DNA]</scope>
    <source>
        <strain evidence="12">JCM 14963</strain>
    </source>
</reference>
<dbReference type="PROSITE" id="PS50887">
    <property type="entry name" value="GGDEF"/>
    <property type="match status" value="1"/>
</dbReference>
<dbReference type="PROSITE" id="PS50113">
    <property type="entry name" value="PAC"/>
    <property type="match status" value="2"/>
</dbReference>
<proteinExistence type="predicted"/>
<dbReference type="InterPro" id="IPR035919">
    <property type="entry name" value="EAL_sf"/>
</dbReference>
<dbReference type="InterPro" id="IPR052155">
    <property type="entry name" value="Biofilm_reg_signaling"/>
</dbReference>
<dbReference type="STRING" id="472181.SAMN05216271_1566"/>
<dbReference type="CDD" id="cd01948">
    <property type="entry name" value="EAL"/>
    <property type="match status" value="1"/>
</dbReference>
<dbReference type="SMART" id="SM00052">
    <property type="entry name" value="EAL"/>
    <property type="match status" value="1"/>
</dbReference>
<dbReference type="Gene3D" id="3.30.450.20">
    <property type="entry name" value="PAS domain"/>
    <property type="match status" value="3"/>
</dbReference>
<dbReference type="InterPro" id="IPR029787">
    <property type="entry name" value="Nucleotide_cyclase"/>
</dbReference>
<dbReference type="CDD" id="cd01949">
    <property type="entry name" value="GGDEF"/>
    <property type="match status" value="1"/>
</dbReference>
<keyword evidence="6" id="KW-0812">Transmembrane</keyword>
<feature type="domain" description="PAS" evidence="7">
    <location>
        <begin position="463"/>
        <end position="542"/>
    </location>
</feature>
<dbReference type="Gene3D" id="3.30.70.270">
    <property type="match status" value="1"/>
</dbReference>
<keyword evidence="6" id="KW-0472">Membrane</keyword>
<dbReference type="Pfam" id="PF13426">
    <property type="entry name" value="PAS_9"/>
    <property type="match status" value="2"/>
</dbReference>
<dbReference type="GO" id="GO:0005886">
    <property type="term" value="C:plasma membrane"/>
    <property type="evidence" value="ECO:0007669"/>
    <property type="project" value="UniProtKB-SubCell"/>
</dbReference>
<keyword evidence="6" id="KW-1133">Transmembrane helix</keyword>
<name>A0A1H1QWK5_9GAMM</name>
<dbReference type="NCBIfam" id="TIGR00254">
    <property type="entry name" value="GGDEF"/>
    <property type="match status" value="1"/>
</dbReference>
<feature type="domain" description="EAL" evidence="9">
    <location>
        <begin position="1038"/>
        <end position="1292"/>
    </location>
</feature>
<dbReference type="GO" id="GO:0071111">
    <property type="term" value="F:cyclic-guanylate-specific phosphodiesterase activity"/>
    <property type="evidence" value="ECO:0007669"/>
    <property type="project" value="UniProtKB-EC"/>
</dbReference>
<comment type="catalytic activity">
    <reaction evidence="5">
        <text>3',3'-c-di-GMP + H2O = 5'-phosphoguanylyl(3'-&gt;5')guanosine + H(+)</text>
        <dbReference type="Rhea" id="RHEA:24902"/>
        <dbReference type="ChEBI" id="CHEBI:15377"/>
        <dbReference type="ChEBI" id="CHEBI:15378"/>
        <dbReference type="ChEBI" id="CHEBI:58754"/>
        <dbReference type="ChEBI" id="CHEBI:58805"/>
        <dbReference type="EC" id="3.1.4.52"/>
    </reaction>
    <physiologicalReaction direction="left-to-right" evidence="5">
        <dbReference type="Rhea" id="RHEA:24903"/>
    </physiologicalReaction>
</comment>
<feature type="domain" description="GGDEF" evidence="10">
    <location>
        <begin position="892"/>
        <end position="1029"/>
    </location>
</feature>
<dbReference type="EMBL" id="LT629763">
    <property type="protein sequence ID" value="SDS27878.1"/>
    <property type="molecule type" value="Genomic_DNA"/>
</dbReference>
<dbReference type="Proteomes" id="UP000243413">
    <property type="component" value="Chromosome I"/>
</dbReference>
<dbReference type="PROSITE" id="PS50112">
    <property type="entry name" value="PAS"/>
    <property type="match status" value="3"/>
</dbReference>
<dbReference type="SMART" id="SM00086">
    <property type="entry name" value="PAC"/>
    <property type="match status" value="4"/>
</dbReference>
<dbReference type="EC" id="3.1.4.52" evidence="3"/>
<dbReference type="SUPFAM" id="SSF55785">
    <property type="entry name" value="PYP-like sensor domain (PAS domain)"/>
    <property type="match status" value="4"/>
</dbReference>
<dbReference type="InterPro" id="IPR043128">
    <property type="entry name" value="Rev_trsase/Diguanyl_cyclase"/>
</dbReference>
<dbReference type="PANTHER" id="PTHR44757">
    <property type="entry name" value="DIGUANYLATE CYCLASE DGCP"/>
    <property type="match status" value="1"/>
</dbReference>
<dbReference type="SUPFAM" id="SSF55073">
    <property type="entry name" value="Nucleotide cyclase"/>
    <property type="match status" value="1"/>
</dbReference>
<evidence type="ECO:0000256" key="5">
    <source>
        <dbReference type="ARBA" id="ARBA00051114"/>
    </source>
</evidence>
<dbReference type="InterPro" id="IPR000700">
    <property type="entry name" value="PAS-assoc_C"/>
</dbReference>
<feature type="transmembrane region" description="Helical" evidence="6">
    <location>
        <begin position="263"/>
        <end position="281"/>
    </location>
</feature>
<dbReference type="PROSITE" id="PS50883">
    <property type="entry name" value="EAL"/>
    <property type="match status" value="1"/>
</dbReference>
<evidence type="ECO:0000256" key="4">
    <source>
        <dbReference type="ARBA" id="ARBA00022636"/>
    </source>
</evidence>
<dbReference type="PANTHER" id="PTHR44757:SF2">
    <property type="entry name" value="BIOFILM ARCHITECTURE MAINTENANCE PROTEIN MBAA"/>
    <property type="match status" value="1"/>
</dbReference>
<feature type="transmembrane region" description="Helical" evidence="6">
    <location>
        <begin position="31"/>
        <end position="52"/>
    </location>
</feature>
<evidence type="ECO:0000259" key="10">
    <source>
        <dbReference type="PROSITE" id="PS50887"/>
    </source>
</evidence>
<protein>
    <recommendedName>
        <fullName evidence="3">cyclic-guanylate-specific phosphodiesterase</fullName>
        <ecNumber evidence="3">3.1.4.52</ecNumber>
    </recommendedName>
</protein>
<gene>
    <name evidence="11" type="ORF">SAMN05216271_1566</name>
</gene>